<evidence type="ECO:0000256" key="5">
    <source>
        <dbReference type="ARBA" id="ARBA00022741"/>
    </source>
</evidence>
<dbReference type="PANTHER" id="PTHR24056:SF107">
    <property type="entry name" value="CYCLIN-DEPENDENT KINASE 11A-RELATED"/>
    <property type="match status" value="1"/>
</dbReference>
<dbReference type="Pfam" id="PF00069">
    <property type="entry name" value="Pkinase"/>
    <property type="match status" value="1"/>
</dbReference>
<name>A0AA38PJH8_9AGAR</name>
<comment type="catalytic activity">
    <reaction evidence="8">
        <text>L-threonyl-[protein] + ATP = O-phospho-L-threonyl-[protein] + ADP + H(+)</text>
        <dbReference type="Rhea" id="RHEA:46608"/>
        <dbReference type="Rhea" id="RHEA-COMP:11060"/>
        <dbReference type="Rhea" id="RHEA-COMP:11605"/>
        <dbReference type="ChEBI" id="CHEBI:15378"/>
        <dbReference type="ChEBI" id="CHEBI:30013"/>
        <dbReference type="ChEBI" id="CHEBI:30616"/>
        <dbReference type="ChEBI" id="CHEBI:61977"/>
        <dbReference type="ChEBI" id="CHEBI:456216"/>
        <dbReference type="EC" id="2.7.11.22"/>
    </reaction>
</comment>
<dbReference type="GO" id="GO:0007346">
    <property type="term" value="P:regulation of mitotic cell cycle"/>
    <property type="evidence" value="ECO:0007669"/>
    <property type="project" value="TreeGrafter"/>
</dbReference>
<feature type="compositionally biased region" description="Polar residues" evidence="10">
    <location>
        <begin position="47"/>
        <end position="64"/>
    </location>
</feature>
<gene>
    <name evidence="12" type="ORF">F5878DRAFT_682796</name>
</gene>
<keyword evidence="3" id="KW-0723">Serine/threonine-protein kinase</keyword>
<dbReference type="InterPro" id="IPR011009">
    <property type="entry name" value="Kinase-like_dom_sf"/>
</dbReference>
<dbReference type="InterPro" id="IPR050108">
    <property type="entry name" value="CDK"/>
</dbReference>
<organism evidence="12 13">
    <name type="scientific">Lentinula raphanica</name>
    <dbReference type="NCBI Taxonomy" id="153919"/>
    <lineage>
        <taxon>Eukaryota</taxon>
        <taxon>Fungi</taxon>
        <taxon>Dikarya</taxon>
        <taxon>Basidiomycota</taxon>
        <taxon>Agaricomycotina</taxon>
        <taxon>Agaricomycetes</taxon>
        <taxon>Agaricomycetidae</taxon>
        <taxon>Agaricales</taxon>
        <taxon>Marasmiineae</taxon>
        <taxon>Omphalotaceae</taxon>
        <taxon>Lentinula</taxon>
    </lineage>
</organism>
<dbReference type="EC" id="2.7.11.22" evidence="2"/>
<evidence type="ECO:0000313" key="12">
    <source>
        <dbReference type="EMBL" id="KAJ3844104.1"/>
    </source>
</evidence>
<dbReference type="Proteomes" id="UP001163846">
    <property type="component" value="Unassembled WGS sequence"/>
</dbReference>
<dbReference type="CDD" id="cd07843">
    <property type="entry name" value="STKc_CDC2L1"/>
    <property type="match status" value="1"/>
</dbReference>
<dbReference type="GO" id="GO:0004693">
    <property type="term" value="F:cyclin-dependent protein serine/threonine kinase activity"/>
    <property type="evidence" value="ECO:0007669"/>
    <property type="project" value="UniProtKB-EC"/>
</dbReference>
<dbReference type="PROSITE" id="PS00108">
    <property type="entry name" value="PROTEIN_KINASE_ST"/>
    <property type="match status" value="1"/>
</dbReference>
<dbReference type="FunFam" id="3.30.200.20:FF:000054">
    <property type="entry name" value="Cyclin-dependent kinase 11B"/>
    <property type="match status" value="1"/>
</dbReference>
<feature type="domain" description="Protein kinase" evidence="11">
    <location>
        <begin position="90"/>
        <end position="376"/>
    </location>
</feature>
<dbReference type="Gene3D" id="1.10.510.10">
    <property type="entry name" value="Transferase(Phosphotransferase) domain 1"/>
    <property type="match status" value="1"/>
</dbReference>
<keyword evidence="5" id="KW-0547">Nucleotide-binding</keyword>
<evidence type="ECO:0000256" key="3">
    <source>
        <dbReference type="ARBA" id="ARBA00022527"/>
    </source>
</evidence>
<evidence type="ECO:0000259" key="11">
    <source>
        <dbReference type="PROSITE" id="PS50011"/>
    </source>
</evidence>
<comment type="caution">
    <text evidence="12">The sequence shown here is derived from an EMBL/GenBank/DDBJ whole genome shotgun (WGS) entry which is preliminary data.</text>
</comment>
<feature type="compositionally biased region" description="Polar residues" evidence="10">
    <location>
        <begin position="1"/>
        <end position="11"/>
    </location>
</feature>
<dbReference type="SUPFAM" id="SSF56112">
    <property type="entry name" value="Protein kinase-like (PK-like)"/>
    <property type="match status" value="1"/>
</dbReference>
<dbReference type="Gene3D" id="3.30.200.20">
    <property type="entry name" value="Phosphorylase Kinase, domain 1"/>
    <property type="match status" value="1"/>
</dbReference>
<evidence type="ECO:0000313" key="13">
    <source>
        <dbReference type="Proteomes" id="UP001163846"/>
    </source>
</evidence>
<dbReference type="GO" id="GO:0005524">
    <property type="term" value="F:ATP binding"/>
    <property type="evidence" value="ECO:0007669"/>
    <property type="project" value="UniProtKB-KW"/>
</dbReference>
<keyword evidence="7" id="KW-0067">ATP-binding</keyword>
<dbReference type="AlphaFoldDB" id="A0AA38PJH8"/>
<keyword evidence="13" id="KW-1185">Reference proteome</keyword>
<evidence type="ECO:0000256" key="8">
    <source>
        <dbReference type="ARBA" id="ARBA00047811"/>
    </source>
</evidence>
<sequence length="424" mass="47661">MSVSVAGPSTPSRKRSRWQTSDNENEEDQQPIIHPLKRRIKPKPSREFSSSPAPVAPSETQNPRYPTHSIYVPPRTHHPPITPSRSVYSYERLNQIEEGTYGVVFRAKDKQTGDIVALKKLKLDEEKNGFPITSLREINALIACRHENVVGIREVVVGDTLTQVFIVMDFIEHDLKSLLTLMPSPFLQSEVKTLMIQLLSAVKHCHANWILHRDLKTSNLLMNNRGIMKVADFGLARRYGDPVGVGGMTQLVVTLWYRAPEILLGAESYTTAVDLWSVGCIFAELLLKEPLFQAKNELELISMIFKLLGPPSSSSWPGYSSLPLSKTITLPSPHPHQFRQKFQYMTTAGIDLLMSLLTYDPDQRISAEEALEHPYFTESPLPKHPDLFGSFPSAAAGEKKRKLFDSPSAPARAADYKLLTDFDM</sequence>
<evidence type="ECO:0000256" key="1">
    <source>
        <dbReference type="ARBA" id="ARBA00006485"/>
    </source>
</evidence>
<evidence type="ECO:0000256" key="2">
    <source>
        <dbReference type="ARBA" id="ARBA00012425"/>
    </source>
</evidence>
<dbReference type="EMBL" id="MU805960">
    <property type="protein sequence ID" value="KAJ3844104.1"/>
    <property type="molecule type" value="Genomic_DNA"/>
</dbReference>
<evidence type="ECO:0000256" key="10">
    <source>
        <dbReference type="SAM" id="MobiDB-lite"/>
    </source>
</evidence>
<evidence type="ECO:0000256" key="4">
    <source>
        <dbReference type="ARBA" id="ARBA00022679"/>
    </source>
</evidence>
<protein>
    <recommendedName>
        <fullName evidence="2">cyclin-dependent kinase</fullName>
        <ecNumber evidence="2">2.7.11.22</ecNumber>
    </recommendedName>
</protein>
<dbReference type="InterPro" id="IPR000719">
    <property type="entry name" value="Prot_kinase_dom"/>
</dbReference>
<feature type="region of interest" description="Disordered" evidence="10">
    <location>
        <begin position="1"/>
        <end position="84"/>
    </location>
</feature>
<dbReference type="GO" id="GO:0005634">
    <property type="term" value="C:nucleus"/>
    <property type="evidence" value="ECO:0007669"/>
    <property type="project" value="TreeGrafter"/>
</dbReference>
<evidence type="ECO:0000256" key="9">
    <source>
        <dbReference type="ARBA" id="ARBA00048367"/>
    </source>
</evidence>
<comment type="catalytic activity">
    <reaction evidence="9">
        <text>L-seryl-[protein] + ATP = O-phospho-L-seryl-[protein] + ADP + H(+)</text>
        <dbReference type="Rhea" id="RHEA:17989"/>
        <dbReference type="Rhea" id="RHEA-COMP:9863"/>
        <dbReference type="Rhea" id="RHEA-COMP:11604"/>
        <dbReference type="ChEBI" id="CHEBI:15378"/>
        <dbReference type="ChEBI" id="CHEBI:29999"/>
        <dbReference type="ChEBI" id="CHEBI:30616"/>
        <dbReference type="ChEBI" id="CHEBI:83421"/>
        <dbReference type="ChEBI" id="CHEBI:456216"/>
        <dbReference type="EC" id="2.7.11.22"/>
    </reaction>
</comment>
<keyword evidence="4" id="KW-0808">Transferase</keyword>
<evidence type="ECO:0000256" key="7">
    <source>
        <dbReference type="ARBA" id="ARBA00022840"/>
    </source>
</evidence>
<evidence type="ECO:0000256" key="6">
    <source>
        <dbReference type="ARBA" id="ARBA00022777"/>
    </source>
</evidence>
<accession>A0AA38PJH8</accession>
<dbReference type="FunFam" id="1.10.510.10:FF:000211">
    <property type="entry name" value="Cyclin-dependent kinase G-2"/>
    <property type="match status" value="1"/>
</dbReference>
<dbReference type="PANTHER" id="PTHR24056">
    <property type="entry name" value="CELL DIVISION PROTEIN KINASE"/>
    <property type="match status" value="1"/>
</dbReference>
<dbReference type="PROSITE" id="PS50011">
    <property type="entry name" value="PROTEIN_KINASE_DOM"/>
    <property type="match status" value="1"/>
</dbReference>
<reference evidence="12" key="1">
    <citation type="submission" date="2022-08" db="EMBL/GenBank/DDBJ databases">
        <authorList>
            <consortium name="DOE Joint Genome Institute"/>
            <person name="Min B."/>
            <person name="Riley R."/>
            <person name="Sierra-Patev S."/>
            <person name="Naranjo-Ortiz M."/>
            <person name="Looney B."/>
            <person name="Konkel Z."/>
            <person name="Slot J.C."/>
            <person name="Sakamoto Y."/>
            <person name="Steenwyk J.L."/>
            <person name="Rokas A."/>
            <person name="Carro J."/>
            <person name="Camarero S."/>
            <person name="Ferreira P."/>
            <person name="Molpeceres G."/>
            <person name="Ruiz-Duenas F.J."/>
            <person name="Serrano A."/>
            <person name="Henrissat B."/>
            <person name="Drula E."/>
            <person name="Hughes K.W."/>
            <person name="Mata J.L."/>
            <person name="Ishikawa N.K."/>
            <person name="Vargas-Isla R."/>
            <person name="Ushijima S."/>
            <person name="Smith C.A."/>
            <person name="Ahrendt S."/>
            <person name="Andreopoulos W."/>
            <person name="He G."/>
            <person name="Labutti K."/>
            <person name="Lipzen A."/>
            <person name="Ng V."/>
            <person name="Sandor L."/>
            <person name="Barry K."/>
            <person name="Martinez A.T."/>
            <person name="Xiao Y."/>
            <person name="Gibbons J.G."/>
            <person name="Terashima K."/>
            <person name="Hibbett D.S."/>
            <person name="Grigoriev I.V."/>
        </authorList>
    </citation>
    <scope>NUCLEOTIDE SEQUENCE</scope>
    <source>
        <strain evidence="12">TFB9207</strain>
    </source>
</reference>
<dbReference type="InterPro" id="IPR045267">
    <property type="entry name" value="CDK11/PITSLRE_STKc"/>
</dbReference>
<dbReference type="SMART" id="SM00220">
    <property type="entry name" value="S_TKc"/>
    <property type="match status" value="1"/>
</dbReference>
<dbReference type="InterPro" id="IPR008271">
    <property type="entry name" value="Ser/Thr_kinase_AS"/>
</dbReference>
<proteinExistence type="inferred from homology"/>
<keyword evidence="6" id="KW-0418">Kinase</keyword>
<comment type="similarity">
    <text evidence="1">Belongs to the protein kinase superfamily. CMGC Ser/Thr protein kinase family. CDC2/CDKX subfamily.</text>
</comment>